<keyword evidence="5 7" id="KW-0720">Serine protease</keyword>
<dbReference type="InterPro" id="IPR015500">
    <property type="entry name" value="Peptidase_S8_subtilisin-rel"/>
</dbReference>
<evidence type="ECO:0000256" key="5">
    <source>
        <dbReference type="ARBA" id="ARBA00022825"/>
    </source>
</evidence>
<evidence type="ECO:0000256" key="6">
    <source>
        <dbReference type="ARBA" id="ARBA00023145"/>
    </source>
</evidence>
<evidence type="ECO:0000259" key="9">
    <source>
        <dbReference type="Pfam" id="PF00082"/>
    </source>
</evidence>
<dbReference type="PRINTS" id="PR00723">
    <property type="entry name" value="SUBTILISIN"/>
</dbReference>
<dbReference type="InterPro" id="IPR000209">
    <property type="entry name" value="Peptidase_S8/S53_dom"/>
</dbReference>
<dbReference type="GO" id="GO:0006508">
    <property type="term" value="P:proteolysis"/>
    <property type="evidence" value="ECO:0007669"/>
    <property type="project" value="UniProtKB-KW"/>
</dbReference>
<sequence>MLNNRSPIPSAPQDAVEDDEDIFPTHTIGEHHRTAIRKFRTLWKQNNGGSRGSQTSSLSRPSDHTQDSLQHEKTVKAFEDWLAEESKIAESLPKLGVYNQDFLSLLIMMGRKGSHSVALFHWVMKNYPDMCLRLGNRFQKQSLLVEANSKSWSKGYVAYFLQEYPAQTARMIEKDNSALLNVVSAMIDQDCSGPIFARLNPAVLATTDSQKNTLLHLVSEYGVEKWKSSEDLEQWNEKRIRLIHNLLTYCPYVISLTNTKHQSAYQHRIRTFGADLNKTADDESISSLEFDEEPVELVDDKILALLKEKIMSLNEHEVIISLLYGKIQKREIYLDLIDLENMKKAVSEATFKNLLRETNYESILKHVRIPSFEVTVNSQQHGEAICTGQKQQLVKKVNVEDIFNLLWEKGVRKIISISVHEDGNNPYSDEVIESLEKFDIEEWDWQRKDLCISVILKAAGNARKVSLYSTGNRSVLQSWSAPDGLISLEKLTDVNLLVQPRFESTKRTRLYLKEFSNKIHENRVNSRPPINVVTRLLPGFNGQTHIQGKDKAETSTWLENMDKFVSFVRNIPEFRRPTKVAVIDDGVDKLQEDFEDSIIAGVSFFSSQKDNFTVTRPYYFSSNGHGTLMAKTIRRLCPNVNLCIARLDQGVNGEPTVESAIKAISWATANAVDVISMSWTLSTIGDVEARKLRDVVEEAHDNGILTFASVSDQGLNQPEMSFPGKIPGVFRIGAARRSGVPDDFSHGYEFLFPGGSSTAKALQNGAGDTGANSEITLGSSFATAVASGLAALILDCVELCDLGDEYRNDLHQYQNMKDIFRMMSTNSPGLSYIEAEKWFPASFENMDWMEDEDQEEFRKRVMAVITPCIVNRPLGV</sequence>
<dbReference type="PANTHER" id="PTHR43806">
    <property type="entry name" value="PEPTIDASE S8"/>
    <property type="match status" value="1"/>
</dbReference>
<feature type="domain" description="Peptidase S8/S53" evidence="9">
    <location>
        <begin position="578"/>
        <end position="795"/>
    </location>
</feature>
<accession>A0A8H6E0V0</accession>
<dbReference type="SUPFAM" id="SSF52743">
    <property type="entry name" value="Subtilisin-like"/>
    <property type="match status" value="1"/>
</dbReference>
<keyword evidence="11" id="KW-1185">Reference proteome</keyword>
<dbReference type="PANTHER" id="PTHR43806:SF11">
    <property type="entry name" value="CEREVISIN-RELATED"/>
    <property type="match status" value="1"/>
</dbReference>
<feature type="compositionally biased region" description="Polar residues" evidence="8">
    <location>
        <begin position="45"/>
        <end position="60"/>
    </location>
</feature>
<evidence type="ECO:0000256" key="2">
    <source>
        <dbReference type="ARBA" id="ARBA00022670"/>
    </source>
</evidence>
<reference evidence="10 11" key="1">
    <citation type="submission" date="2019-04" db="EMBL/GenBank/DDBJ databases">
        <title>Aspergillus burnettii sp. nov., novel species from soil in southeast Queensland.</title>
        <authorList>
            <person name="Gilchrist C.L.M."/>
            <person name="Pitt J.I."/>
            <person name="Lange L."/>
            <person name="Lacey H.J."/>
            <person name="Vuong D."/>
            <person name="Midgley D.J."/>
            <person name="Greenfield P."/>
            <person name="Bradbury M."/>
            <person name="Lacey E."/>
            <person name="Busk P.K."/>
            <person name="Pilgaard B."/>
            <person name="Chooi Y.H."/>
            <person name="Piggott A.M."/>
        </authorList>
    </citation>
    <scope>NUCLEOTIDE SEQUENCE [LARGE SCALE GENOMIC DNA]</scope>
    <source>
        <strain evidence="10 11">FRR 5400</strain>
    </source>
</reference>
<feature type="compositionally biased region" description="Basic and acidic residues" evidence="8">
    <location>
        <begin position="61"/>
        <end position="70"/>
    </location>
</feature>
<comment type="similarity">
    <text evidence="1 7">Belongs to the peptidase S8 family.</text>
</comment>
<dbReference type="InterPro" id="IPR036852">
    <property type="entry name" value="Peptidase_S8/S53_dom_sf"/>
</dbReference>
<feature type="active site" description="Charge relay system" evidence="7">
    <location>
        <position position="584"/>
    </location>
</feature>
<dbReference type="PROSITE" id="PS51892">
    <property type="entry name" value="SUBTILASE"/>
    <property type="match status" value="1"/>
</dbReference>
<dbReference type="InterPro" id="IPR050131">
    <property type="entry name" value="Peptidase_S8_subtilisin-like"/>
</dbReference>
<evidence type="ECO:0000313" key="10">
    <source>
        <dbReference type="EMBL" id="KAF5855466.1"/>
    </source>
</evidence>
<protein>
    <recommendedName>
        <fullName evidence="9">Peptidase S8/S53 domain-containing protein</fullName>
    </recommendedName>
</protein>
<comment type="caution">
    <text evidence="10">The sequence shown here is derived from an EMBL/GenBank/DDBJ whole genome shotgun (WGS) entry which is preliminary data.</text>
</comment>
<dbReference type="Gene3D" id="3.40.50.200">
    <property type="entry name" value="Peptidase S8/S53 domain"/>
    <property type="match status" value="1"/>
</dbReference>
<evidence type="ECO:0000256" key="4">
    <source>
        <dbReference type="ARBA" id="ARBA00022801"/>
    </source>
</evidence>
<dbReference type="GO" id="GO:0004252">
    <property type="term" value="F:serine-type endopeptidase activity"/>
    <property type="evidence" value="ECO:0007669"/>
    <property type="project" value="UniProtKB-UniRule"/>
</dbReference>
<evidence type="ECO:0000313" key="11">
    <source>
        <dbReference type="Proteomes" id="UP000541154"/>
    </source>
</evidence>
<evidence type="ECO:0000256" key="8">
    <source>
        <dbReference type="SAM" id="MobiDB-lite"/>
    </source>
</evidence>
<evidence type="ECO:0000256" key="3">
    <source>
        <dbReference type="ARBA" id="ARBA00022729"/>
    </source>
</evidence>
<name>A0A8H6E0V0_PETAA</name>
<dbReference type="AlphaFoldDB" id="A0A8H6E0V0"/>
<evidence type="ECO:0000256" key="1">
    <source>
        <dbReference type="ARBA" id="ARBA00011073"/>
    </source>
</evidence>
<feature type="region of interest" description="Disordered" evidence="8">
    <location>
        <begin position="45"/>
        <end position="70"/>
    </location>
</feature>
<gene>
    <name evidence="10" type="ORF">ETB97_009126</name>
</gene>
<keyword evidence="2 7" id="KW-0645">Protease</keyword>
<keyword evidence="4 7" id="KW-0378">Hydrolase</keyword>
<keyword evidence="6" id="KW-0865">Zymogen</keyword>
<proteinExistence type="inferred from homology"/>
<dbReference type="Proteomes" id="UP000541154">
    <property type="component" value="Unassembled WGS sequence"/>
</dbReference>
<dbReference type="EMBL" id="SPNV01000429">
    <property type="protein sequence ID" value="KAF5855466.1"/>
    <property type="molecule type" value="Genomic_DNA"/>
</dbReference>
<keyword evidence="3" id="KW-0732">Signal</keyword>
<feature type="active site" description="Charge relay system" evidence="7">
    <location>
        <position position="780"/>
    </location>
</feature>
<organism evidence="10 11">
    <name type="scientific">Petromyces alliaceus</name>
    <name type="common">Aspergillus alliaceus</name>
    <dbReference type="NCBI Taxonomy" id="209559"/>
    <lineage>
        <taxon>Eukaryota</taxon>
        <taxon>Fungi</taxon>
        <taxon>Dikarya</taxon>
        <taxon>Ascomycota</taxon>
        <taxon>Pezizomycotina</taxon>
        <taxon>Eurotiomycetes</taxon>
        <taxon>Eurotiomycetidae</taxon>
        <taxon>Eurotiales</taxon>
        <taxon>Aspergillaceae</taxon>
        <taxon>Aspergillus</taxon>
        <taxon>Aspergillus subgen. Circumdati</taxon>
    </lineage>
</organism>
<evidence type="ECO:0000256" key="7">
    <source>
        <dbReference type="PROSITE-ProRule" id="PRU01240"/>
    </source>
</evidence>
<dbReference type="Pfam" id="PF00082">
    <property type="entry name" value="Peptidase_S8"/>
    <property type="match status" value="1"/>
</dbReference>
<feature type="active site" description="Charge relay system" evidence="7">
    <location>
        <position position="625"/>
    </location>
</feature>